<feature type="compositionally biased region" description="Low complexity" evidence="1">
    <location>
        <begin position="243"/>
        <end position="260"/>
    </location>
</feature>
<comment type="caution">
    <text evidence="2">The sequence shown here is derived from an EMBL/GenBank/DDBJ whole genome shotgun (WGS) entry which is preliminary data.</text>
</comment>
<sequence>MASWQNNFGYGRSGNDAEVDAIDLTLSSPEYEQRPRTPPQQQQLPRYFKSESRTETGNPSLIKAERNAPQTNSRPSRKHPRPINPQHLAQIVYTSNPEAIRSVLLELCKISPALSGAVARGLTPHSTFAQGIIKQHREKQSSIAGPSRMINNEESDDQGAYERMKRRLATQQSARASSHQNMRATVAVIDPLAQRTLSQARQTISQSTPRIKHEPQFEFHDSDSDLDSYIPGSFPLTPDRLQSESLPLRSAPSSSTSSRTTKPYSFPQRFARIHNGANIKHEPRERTCTQCHEIIEEGLDTCFYHPGPLIFFQGVSTCDSCKASMSTLGCKVGIHTSELDVEQDLSMKH</sequence>
<gene>
    <name evidence="2" type="ORF">EK21DRAFT_97038</name>
</gene>
<dbReference type="Proteomes" id="UP000799777">
    <property type="component" value="Unassembled WGS sequence"/>
</dbReference>
<feature type="region of interest" description="Disordered" evidence="1">
    <location>
        <begin position="135"/>
        <end position="160"/>
    </location>
</feature>
<name>A0A9P4HLB5_9PLEO</name>
<protein>
    <submittedName>
        <fullName evidence="2">Uncharacterized protein</fullName>
    </submittedName>
</protein>
<reference evidence="2" key="1">
    <citation type="journal article" date="2020" name="Stud. Mycol.">
        <title>101 Dothideomycetes genomes: a test case for predicting lifestyles and emergence of pathogens.</title>
        <authorList>
            <person name="Haridas S."/>
            <person name="Albert R."/>
            <person name="Binder M."/>
            <person name="Bloem J."/>
            <person name="Labutti K."/>
            <person name="Salamov A."/>
            <person name="Andreopoulos B."/>
            <person name="Baker S."/>
            <person name="Barry K."/>
            <person name="Bills G."/>
            <person name="Bluhm B."/>
            <person name="Cannon C."/>
            <person name="Castanera R."/>
            <person name="Culley D."/>
            <person name="Daum C."/>
            <person name="Ezra D."/>
            <person name="Gonzalez J."/>
            <person name="Henrissat B."/>
            <person name="Kuo A."/>
            <person name="Liang C."/>
            <person name="Lipzen A."/>
            <person name="Lutzoni F."/>
            <person name="Magnuson J."/>
            <person name="Mondo S."/>
            <person name="Nolan M."/>
            <person name="Ohm R."/>
            <person name="Pangilinan J."/>
            <person name="Park H.-J."/>
            <person name="Ramirez L."/>
            <person name="Alfaro M."/>
            <person name="Sun H."/>
            <person name="Tritt A."/>
            <person name="Yoshinaga Y."/>
            <person name="Zwiers L.-H."/>
            <person name="Turgeon B."/>
            <person name="Goodwin S."/>
            <person name="Spatafora J."/>
            <person name="Crous P."/>
            <person name="Grigoriev I."/>
        </authorList>
    </citation>
    <scope>NUCLEOTIDE SEQUENCE</scope>
    <source>
        <strain evidence="2">CBS 110217</strain>
    </source>
</reference>
<evidence type="ECO:0000256" key="1">
    <source>
        <dbReference type="SAM" id="MobiDB-lite"/>
    </source>
</evidence>
<evidence type="ECO:0000313" key="2">
    <source>
        <dbReference type="EMBL" id="KAF2035302.1"/>
    </source>
</evidence>
<feature type="compositionally biased region" description="Basic and acidic residues" evidence="1">
    <location>
        <begin position="211"/>
        <end position="223"/>
    </location>
</feature>
<proteinExistence type="predicted"/>
<keyword evidence="3" id="KW-1185">Reference proteome</keyword>
<dbReference type="EMBL" id="ML978158">
    <property type="protein sequence ID" value="KAF2035302.1"/>
    <property type="molecule type" value="Genomic_DNA"/>
</dbReference>
<organism evidence="2 3">
    <name type="scientific">Setomelanomma holmii</name>
    <dbReference type="NCBI Taxonomy" id="210430"/>
    <lineage>
        <taxon>Eukaryota</taxon>
        <taxon>Fungi</taxon>
        <taxon>Dikarya</taxon>
        <taxon>Ascomycota</taxon>
        <taxon>Pezizomycotina</taxon>
        <taxon>Dothideomycetes</taxon>
        <taxon>Pleosporomycetidae</taxon>
        <taxon>Pleosporales</taxon>
        <taxon>Pleosporineae</taxon>
        <taxon>Phaeosphaeriaceae</taxon>
        <taxon>Setomelanomma</taxon>
    </lineage>
</organism>
<feature type="region of interest" description="Disordered" evidence="1">
    <location>
        <begin position="201"/>
        <end position="263"/>
    </location>
</feature>
<feature type="compositionally biased region" description="Polar residues" evidence="1">
    <location>
        <begin position="141"/>
        <end position="152"/>
    </location>
</feature>
<dbReference type="AlphaFoldDB" id="A0A9P4HLB5"/>
<evidence type="ECO:0000313" key="3">
    <source>
        <dbReference type="Proteomes" id="UP000799777"/>
    </source>
</evidence>
<feature type="region of interest" description="Disordered" evidence="1">
    <location>
        <begin position="1"/>
        <end position="84"/>
    </location>
</feature>
<accession>A0A9P4HLB5</accession>
<dbReference type="OrthoDB" id="3798352at2759"/>